<comment type="caution">
    <text evidence="9">The sequence shown here is derived from an EMBL/GenBank/DDBJ whole genome shotgun (WGS) entry which is preliminary data.</text>
</comment>
<proteinExistence type="inferred from homology"/>
<evidence type="ECO:0000256" key="5">
    <source>
        <dbReference type="ARBA" id="ARBA00022692"/>
    </source>
</evidence>
<feature type="transmembrane region" description="Helical" evidence="8">
    <location>
        <begin position="219"/>
        <end position="240"/>
    </location>
</feature>
<name>A0ABW2FDB8_9BACL</name>
<feature type="transmembrane region" description="Helical" evidence="8">
    <location>
        <begin position="113"/>
        <end position="134"/>
    </location>
</feature>
<evidence type="ECO:0000313" key="10">
    <source>
        <dbReference type="Proteomes" id="UP001596378"/>
    </source>
</evidence>
<keyword evidence="6 8" id="KW-1133">Transmembrane helix</keyword>
<dbReference type="EMBL" id="JBHTAI010000009">
    <property type="protein sequence ID" value="MFC7149984.1"/>
    <property type="molecule type" value="Genomic_DNA"/>
</dbReference>
<protein>
    <submittedName>
        <fullName evidence="9">GerAB/ArcD/ProY family transporter</fullName>
    </submittedName>
</protein>
<feature type="transmembrane region" description="Helical" evidence="8">
    <location>
        <begin position="301"/>
        <end position="321"/>
    </location>
</feature>
<evidence type="ECO:0000256" key="4">
    <source>
        <dbReference type="ARBA" id="ARBA00022544"/>
    </source>
</evidence>
<comment type="similarity">
    <text evidence="2">Belongs to the amino acid-polyamine-organocation (APC) superfamily. Spore germination protein (SGP) (TC 2.A.3.9) family.</text>
</comment>
<dbReference type="Gene3D" id="1.20.1740.10">
    <property type="entry name" value="Amino acid/polyamine transporter I"/>
    <property type="match status" value="1"/>
</dbReference>
<feature type="transmembrane region" description="Helical" evidence="8">
    <location>
        <begin position="183"/>
        <end position="207"/>
    </location>
</feature>
<organism evidence="9 10">
    <name type="scientific">Cohnella cellulosilytica</name>
    <dbReference type="NCBI Taxonomy" id="986710"/>
    <lineage>
        <taxon>Bacteria</taxon>
        <taxon>Bacillati</taxon>
        <taxon>Bacillota</taxon>
        <taxon>Bacilli</taxon>
        <taxon>Bacillales</taxon>
        <taxon>Paenibacillaceae</taxon>
        <taxon>Cohnella</taxon>
    </lineage>
</organism>
<evidence type="ECO:0000256" key="2">
    <source>
        <dbReference type="ARBA" id="ARBA00007998"/>
    </source>
</evidence>
<dbReference type="PANTHER" id="PTHR34975">
    <property type="entry name" value="SPORE GERMINATION PROTEIN A2"/>
    <property type="match status" value="1"/>
</dbReference>
<dbReference type="InterPro" id="IPR004761">
    <property type="entry name" value="Spore_GerAB"/>
</dbReference>
<feature type="transmembrane region" description="Helical" evidence="8">
    <location>
        <begin position="12"/>
        <end position="30"/>
    </location>
</feature>
<keyword evidence="10" id="KW-1185">Reference proteome</keyword>
<gene>
    <name evidence="9" type="ORF">ACFQMJ_15770</name>
</gene>
<keyword evidence="3" id="KW-0813">Transport</keyword>
<dbReference type="RefSeq" id="WP_378046315.1">
    <property type="nucleotide sequence ID" value="NZ_JBHMDN010000010.1"/>
</dbReference>
<dbReference type="PANTHER" id="PTHR34975:SF2">
    <property type="entry name" value="SPORE GERMINATION PROTEIN A2"/>
    <property type="match status" value="1"/>
</dbReference>
<feature type="transmembrane region" description="Helical" evidence="8">
    <location>
        <begin position="269"/>
        <end position="289"/>
    </location>
</feature>
<evidence type="ECO:0000256" key="3">
    <source>
        <dbReference type="ARBA" id="ARBA00022448"/>
    </source>
</evidence>
<sequence>MIPDKERITPGQLMALIIQSQIGVGALFLPSTVEAAARNDSWISILIGGAFSGMLLIVIWALGRRFPGMILFEYLPLLVGKPLAKIVHATYAVMFISECGSILALFADVVRDWIFASTPAWIILGMMLAVSLYLAVENLRLLARFFVLTFGLIFVLVLIALYAYRDAEWLYALPIGQAGLANIAKGAALSMNSFYGFEIILFSFPFVQGGSRAILKAGLFSNLFSTAFYVFLVFTCVLIFTPEELRIIPQPILYMVKALSFTVFERADMYFLMIWIVVVISTVMAYLYMASKSVSTLFGKARHSGVAPFVAVCILLIAVYPHDQDMIDFIQKIVAVLTTATLIVMPLLLLGLSYLRKIERKERRQA</sequence>
<evidence type="ECO:0000313" key="9">
    <source>
        <dbReference type="EMBL" id="MFC7149984.1"/>
    </source>
</evidence>
<feature type="transmembrane region" description="Helical" evidence="8">
    <location>
        <begin position="42"/>
        <end position="62"/>
    </location>
</feature>
<evidence type="ECO:0000256" key="1">
    <source>
        <dbReference type="ARBA" id="ARBA00004141"/>
    </source>
</evidence>
<evidence type="ECO:0000256" key="8">
    <source>
        <dbReference type="SAM" id="Phobius"/>
    </source>
</evidence>
<dbReference type="Pfam" id="PF03845">
    <property type="entry name" value="Spore_permease"/>
    <property type="match status" value="1"/>
</dbReference>
<dbReference type="Proteomes" id="UP001596378">
    <property type="component" value="Unassembled WGS sequence"/>
</dbReference>
<keyword evidence="4" id="KW-0309">Germination</keyword>
<reference evidence="10" key="1">
    <citation type="journal article" date="2019" name="Int. J. Syst. Evol. Microbiol.">
        <title>The Global Catalogue of Microorganisms (GCM) 10K type strain sequencing project: providing services to taxonomists for standard genome sequencing and annotation.</title>
        <authorList>
            <consortium name="The Broad Institute Genomics Platform"/>
            <consortium name="The Broad Institute Genome Sequencing Center for Infectious Disease"/>
            <person name="Wu L."/>
            <person name="Ma J."/>
        </authorList>
    </citation>
    <scope>NUCLEOTIDE SEQUENCE [LARGE SCALE GENOMIC DNA]</scope>
    <source>
        <strain evidence="10">KCTC 12907</strain>
    </source>
</reference>
<keyword evidence="7 8" id="KW-0472">Membrane</keyword>
<feature type="transmembrane region" description="Helical" evidence="8">
    <location>
        <begin position="141"/>
        <end position="163"/>
    </location>
</feature>
<feature type="transmembrane region" description="Helical" evidence="8">
    <location>
        <begin position="333"/>
        <end position="355"/>
    </location>
</feature>
<evidence type="ECO:0000256" key="7">
    <source>
        <dbReference type="ARBA" id="ARBA00023136"/>
    </source>
</evidence>
<comment type="subcellular location">
    <subcellularLocation>
        <location evidence="1">Membrane</location>
        <topology evidence="1">Multi-pass membrane protein</topology>
    </subcellularLocation>
</comment>
<accession>A0ABW2FDB8</accession>
<dbReference type="NCBIfam" id="TIGR00912">
    <property type="entry name" value="2A0309"/>
    <property type="match status" value="1"/>
</dbReference>
<evidence type="ECO:0000256" key="6">
    <source>
        <dbReference type="ARBA" id="ARBA00022989"/>
    </source>
</evidence>
<keyword evidence="5 8" id="KW-0812">Transmembrane</keyword>